<feature type="compositionally biased region" description="Basic and acidic residues" evidence="1">
    <location>
        <begin position="89"/>
        <end position="119"/>
    </location>
</feature>
<protein>
    <submittedName>
        <fullName evidence="2">1274_t:CDS:1</fullName>
    </submittedName>
</protein>
<reference evidence="2" key="1">
    <citation type="submission" date="2021-06" db="EMBL/GenBank/DDBJ databases">
        <authorList>
            <person name="Kallberg Y."/>
            <person name="Tangrot J."/>
            <person name="Rosling A."/>
        </authorList>
    </citation>
    <scope>NUCLEOTIDE SEQUENCE</scope>
    <source>
        <strain evidence="2">FL130A</strain>
    </source>
</reference>
<evidence type="ECO:0000313" key="3">
    <source>
        <dbReference type="Proteomes" id="UP000789508"/>
    </source>
</evidence>
<comment type="caution">
    <text evidence="2">The sequence shown here is derived from an EMBL/GenBank/DDBJ whole genome shotgun (WGS) entry which is preliminary data.</text>
</comment>
<accession>A0A9N9HBG8</accession>
<keyword evidence="3" id="KW-1185">Reference proteome</keyword>
<feature type="region of interest" description="Disordered" evidence="1">
    <location>
        <begin position="127"/>
        <end position="146"/>
    </location>
</feature>
<evidence type="ECO:0000313" key="2">
    <source>
        <dbReference type="EMBL" id="CAG8674348.1"/>
    </source>
</evidence>
<name>A0A9N9HBG8_9GLOM</name>
<sequence length="343" mass="39112">MSNNFERMMQVVNGYKKLAEEHNWKNSDQSIFPISNKNIKKFMEYKGKTCSETSIKWYCDFLYKYEIDMLPNSVRGAKSNVDIDNNDMNEERSSNKKHVDNNDSNSKKRNDTLKTKETSELIVIEDSETSVEEEDPIVIPSDDDDATDFDKLSITYIEDSSKGKSKEKEAESAPPAFNCSSNMQTIANAVKDLSAKGKVPLKRSFKNFETSSSSKTRFKEVSGNLSLHSICWRGEKCVEKTNQSFQTRIIQQGNLILLNTGMMPTSNFKDRFLSSRATINSLHVGKCHYHPAGCFIFDETHHLVLTKIMIDHWAKLCASGDDCDEERLPKAEELREFSIDSAR</sequence>
<evidence type="ECO:0000256" key="1">
    <source>
        <dbReference type="SAM" id="MobiDB-lite"/>
    </source>
</evidence>
<organism evidence="2 3">
    <name type="scientific">Ambispora leptoticha</name>
    <dbReference type="NCBI Taxonomy" id="144679"/>
    <lineage>
        <taxon>Eukaryota</taxon>
        <taxon>Fungi</taxon>
        <taxon>Fungi incertae sedis</taxon>
        <taxon>Mucoromycota</taxon>
        <taxon>Glomeromycotina</taxon>
        <taxon>Glomeromycetes</taxon>
        <taxon>Archaeosporales</taxon>
        <taxon>Ambisporaceae</taxon>
        <taxon>Ambispora</taxon>
    </lineage>
</organism>
<dbReference type="OrthoDB" id="2448685at2759"/>
<dbReference type="EMBL" id="CAJVPS010012970">
    <property type="protein sequence ID" value="CAG8674348.1"/>
    <property type="molecule type" value="Genomic_DNA"/>
</dbReference>
<gene>
    <name evidence="2" type="ORF">ALEPTO_LOCUS10689</name>
</gene>
<feature type="region of interest" description="Disordered" evidence="1">
    <location>
        <begin position="78"/>
        <end position="120"/>
    </location>
</feature>
<proteinExistence type="predicted"/>
<dbReference type="Proteomes" id="UP000789508">
    <property type="component" value="Unassembled WGS sequence"/>
</dbReference>
<dbReference type="AlphaFoldDB" id="A0A9N9HBG8"/>